<dbReference type="Proteomes" id="UP001595772">
    <property type="component" value="Unassembled WGS sequence"/>
</dbReference>
<sequence length="542" mass="60518">MRKNWLLVLFVSILLMLAACSDDSGAEENEEASAGTEEASSNVNQSGFPIVDDPISLHFLAGKHPTTADDYNEVLVWENYAEMTNIDIEWELVQSAGLEEKRNLALASGSLPDVFYTSYMPNSDLLKYGEQEVFIELNDLIEAHMPNLTAVLEEYPEIRKGLTFPNGNIYALPTIYSPDFPSVLIGSKPWVKQDWLEQLDMEVPSTTDDYYEFLKAVKETDLNGNGENDEIAFGATNISGLVGWMKGSFGVGNRGIKHPFIDADPNSGDARFFPINEGYKNMLEYINKLYSEGLIQENIYTIETNQSYANGSEGLYGSTVITSPETIYGEEGKNYVAMPALEGPNGEKSFNKVGSPLAHMGGFVVTSENENPAATLRWMDHFYSDEGATLYFMGEEGVTYEKTEDGSLEYVDEIQNSPDGLTLEQELSKYITWLGGGYPGIVKSDYFNGAESLPSSLEATEIIEPDLTEEAWSVFTYTDEENNRLTALQADIHTYVNEMQDQFITGDVPFSEWDSYVETIESMGLEEYMEIQQAALDRYESN</sequence>
<keyword evidence="1" id="KW-0732">Signal</keyword>
<name>A0ABV8H2H5_9BACI</name>
<dbReference type="InterPro" id="IPR006059">
    <property type="entry name" value="SBP"/>
</dbReference>
<proteinExistence type="predicted"/>
<dbReference type="Pfam" id="PF13416">
    <property type="entry name" value="SBP_bac_8"/>
    <property type="match status" value="1"/>
</dbReference>
<accession>A0ABV8H2H5</accession>
<reference evidence="3" key="1">
    <citation type="journal article" date="2019" name="Int. J. Syst. Evol. Microbiol.">
        <title>The Global Catalogue of Microorganisms (GCM) 10K type strain sequencing project: providing services to taxonomists for standard genome sequencing and annotation.</title>
        <authorList>
            <consortium name="The Broad Institute Genomics Platform"/>
            <consortium name="The Broad Institute Genome Sequencing Center for Infectious Disease"/>
            <person name="Wu L."/>
            <person name="Ma J."/>
        </authorList>
    </citation>
    <scope>NUCLEOTIDE SEQUENCE [LARGE SCALE GENOMIC DNA]</scope>
    <source>
        <strain evidence="3">IBRC-M 10703</strain>
    </source>
</reference>
<comment type="caution">
    <text evidence="2">The sequence shown here is derived from an EMBL/GenBank/DDBJ whole genome shotgun (WGS) entry which is preliminary data.</text>
</comment>
<dbReference type="EMBL" id="JBHSAO010000011">
    <property type="protein sequence ID" value="MFC4025044.1"/>
    <property type="molecule type" value="Genomic_DNA"/>
</dbReference>
<organism evidence="2 3">
    <name type="scientific">Oceanobacillus longus</name>
    <dbReference type="NCBI Taxonomy" id="930120"/>
    <lineage>
        <taxon>Bacteria</taxon>
        <taxon>Bacillati</taxon>
        <taxon>Bacillota</taxon>
        <taxon>Bacilli</taxon>
        <taxon>Bacillales</taxon>
        <taxon>Bacillaceae</taxon>
        <taxon>Oceanobacillus</taxon>
    </lineage>
</organism>
<dbReference type="RefSeq" id="WP_379497541.1">
    <property type="nucleotide sequence ID" value="NZ_JBHSAO010000011.1"/>
</dbReference>
<dbReference type="InterPro" id="IPR050490">
    <property type="entry name" value="Bact_solute-bd_prot1"/>
</dbReference>
<dbReference type="Gene3D" id="3.40.190.10">
    <property type="entry name" value="Periplasmic binding protein-like II"/>
    <property type="match status" value="2"/>
</dbReference>
<evidence type="ECO:0000256" key="1">
    <source>
        <dbReference type="SAM" id="SignalP"/>
    </source>
</evidence>
<feature type="chain" id="PRO_5045298428" evidence="1">
    <location>
        <begin position="22"/>
        <end position="542"/>
    </location>
</feature>
<protein>
    <submittedName>
        <fullName evidence="2">Extracellular solute-binding protein</fullName>
    </submittedName>
</protein>
<dbReference type="PROSITE" id="PS51257">
    <property type="entry name" value="PROKAR_LIPOPROTEIN"/>
    <property type="match status" value="1"/>
</dbReference>
<evidence type="ECO:0000313" key="2">
    <source>
        <dbReference type="EMBL" id="MFC4025044.1"/>
    </source>
</evidence>
<gene>
    <name evidence="2" type="ORF">ACFOUV_14715</name>
</gene>
<dbReference type="PANTHER" id="PTHR43649:SF12">
    <property type="entry name" value="DIACETYLCHITOBIOSE BINDING PROTEIN DASA"/>
    <property type="match status" value="1"/>
</dbReference>
<dbReference type="PANTHER" id="PTHR43649">
    <property type="entry name" value="ARABINOSE-BINDING PROTEIN-RELATED"/>
    <property type="match status" value="1"/>
</dbReference>
<keyword evidence="3" id="KW-1185">Reference proteome</keyword>
<feature type="signal peptide" evidence="1">
    <location>
        <begin position="1"/>
        <end position="21"/>
    </location>
</feature>
<dbReference type="SUPFAM" id="SSF53850">
    <property type="entry name" value="Periplasmic binding protein-like II"/>
    <property type="match status" value="1"/>
</dbReference>
<evidence type="ECO:0000313" key="3">
    <source>
        <dbReference type="Proteomes" id="UP001595772"/>
    </source>
</evidence>